<dbReference type="GO" id="GO:0006355">
    <property type="term" value="P:regulation of DNA-templated transcription"/>
    <property type="evidence" value="ECO:0007669"/>
    <property type="project" value="InterPro"/>
</dbReference>
<evidence type="ECO:0000256" key="11">
    <source>
        <dbReference type="ARBA" id="ARBA00023163"/>
    </source>
</evidence>
<evidence type="ECO:0000256" key="4">
    <source>
        <dbReference type="ARBA" id="ARBA00022473"/>
    </source>
</evidence>
<evidence type="ECO:0000256" key="3">
    <source>
        <dbReference type="ARBA" id="ARBA00007682"/>
    </source>
</evidence>
<accession>A0AAD9JUW9</accession>
<keyword evidence="19" id="KW-1185">Reference proteome</keyword>
<evidence type="ECO:0000256" key="14">
    <source>
        <dbReference type="ARBA" id="ARBA00071434"/>
    </source>
</evidence>
<keyword evidence="12" id="KW-0539">Nucleus</keyword>
<evidence type="ECO:0000259" key="17">
    <source>
        <dbReference type="Pfam" id="PF04153"/>
    </source>
</evidence>
<dbReference type="GO" id="GO:0006417">
    <property type="term" value="P:regulation of translation"/>
    <property type="evidence" value="ECO:0007669"/>
    <property type="project" value="UniProtKB-KW"/>
</dbReference>
<dbReference type="InterPro" id="IPR007282">
    <property type="entry name" value="NOT2/3/5_C"/>
</dbReference>
<gene>
    <name evidence="18" type="ORF">LSH36_146g01022</name>
</gene>
<evidence type="ECO:0000256" key="15">
    <source>
        <dbReference type="ARBA" id="ARBA00083550"/>
    </source>
</evidence>
<comment type="similarity">
    <text evidence="3">Belongs to the CNOT2/3/5 family.</text>
</comment>
<dbReference type="Proteomes" id="UP001208570">
    <property type="component" value="Unassembled WGS sequence"/>
</dbReference>
<keyword evidence="11" id="KW-0804">Transcription</keyword>
<keyword evidence="6" id="KW-0678">Repressor</keyword>
<dbReference type="Pfam" id="PF04153">
    <property type="entry name" value="NOT2_3_5_C"/>
    <property type="match status" value="1"/>
</dbReference>
<dbReference type="FunFam" id="2.30.30.1020:FF:000001">
    <property type="entry name" value="Putative CCR4-NOT transcription complex subunit 2"/>
    <property type="match status" value="1"/>
</dbReference>
<organism evidence="18 19">
    <name type="scientific">Paralvinella palmiformis</name>
    <dbReference type="NCBI Taxonomy" id="53620"/>
    <lineage>
        <taxon>Eukaryota</taxon>
        <taxon>Metazoa</taxon>
        <taxon>Spiralia</taxon>
        <taxon>Lophotrochozoa</taxon>
        <taxon>Annelida</taxon>
        <taxon>Polychaeta</taxon>
        <taxon>Sedentaria</taxon>
        <taxon>Canalipalpata</taxon>
        <taxon>Terebellida</taxon>
        <taxon>Terebelliformia</taxon>
        <taxon>Alvinellidae</taxon>
        <taxon>Paralvinella</taxon>
    </lineage>
</organism>
<feature type="compositionally biased region" description="Polar residues" evidence="16">
    <location>
        <begin position="183"/>
        <end position="202"/>
    </location>
</feature>
<keyword evidence="9" id="KW-0805">Transcription regulation</keyword>
<evidence type="ECO:0000256" key="5">
    <source>
        <dbReference type="ARBA" id="ARBA00022490"/>
    </source>
</evidence>
<keyword evidence="10" id="KW-0943">RNA-mediated gene silencing</keyword>
<keyword evidence="8" id="KW-0810">Translation regulation</keyword>
<evidence type="ECO:0000313" key="18">
    <source>
        <dbReference type="EMBL" id="KAK2159783.1"/>
    </source>
</evidence>
<dbReference type="GO" id="GO:0005829">
    <property type="term" value="C:cytosol"/>
    <property type="evidence" value="ECO:0007669"/>
    <property type="project" value="UniProtKB-ARBA"/>
</dbReference>
<evidence type="ECO:0000256" key="8">
    <source>
        <dbReference type="ARBA" id="ARBA00022845"/>
    </source>
</evidence>
<feature type="domain" description="NOT2/NOT3/NOT5 C-terminal" evidence="17">
    <location>
        <begin position="281"/>
        <end position="406"/>
    </location>
</feature>
<evidence type="ECO:0000313" key="19">
    <source>
        <dbReference type="Proteomes" id="UP001208570"/>
    </source>
</evidence>
<dbReference type="GO" id="GO:0005634">
    <property type="term" value="C:nucleus"/>
    <property type="evidence" value="ECO:0007669"/>
    <property type="project" value="UniProtKB-SubCell"/>
</dbReference>
<keyword evidence="4" id="KW-0217">Developmental protein</keyword>
<proteinExistence type="inferred from homology"/>
<dbReference type="Gene3D" id="2.30.30.1020">
    <property type="entry name" value="CCR4-NOT complex subunit 2/3/5, C-terminal domain"/>
    <property type="match status" value="1"/>
</dbReference>
<evidence type="ECO:0000256" key="9">
    <source>
        <dbReference type="ARBA" id="ARBA00023015"/>
    </source>
</evidence>
<dbReference type="PANTHER" id="PTHR23326">
    <property type="entry name" value="CCR4 NOT-RELATED"/>
    <property type="match status" value="1"/>
</dbReference>
<dbReference type="GO" id="GO:0031047">
    <property type="term" value="P:regulatory ncRNA-mediated gene silencing"/>
    <property type="evidence" value="ECO:0007669"/>
    <property type="project" value="UniProtKB-KW"/>
</dbReference>
<keyword evidence="7" id="KW-0597">Phosphoprotein</keyword>
<reference evidence="18" key="1">
    <citation type="journal article" date="2023" name="Mol. Biol. Evol.">
        <title>Third-Generation Sequencing Reveals the Adaptive Role of the Epigenome in Three Deep-Sea Polychaetes.</title>
        <authorList>
            <person name="Perez M."/>
            <person name="Aroh O."/>
            <person name="Sun Y."/>
            <person name="Lan Y."/>
            <person name="Juniper S.K."/>
            <person name="Young C.R."/>
            <person name="Angers B."/>
            <person name="Qian P.Y."/>
        </authorList>
    </citation>
    <scope>NUCLEOTIDE SEQUENCE</scope>
    <source>
        <strain evidence="18">P08H-3</strain>
    </source>
</reference>
<evidence type="ECO:0000256" key="10">
    <source>
        <dbReference type="ARBA" id="ARBA00023158"/>
    </source>
</evidence>
<comment type="subcellular location">
    <subcellularLocation>
        <location evidence="2">Cytoplasm</location>
    </subcellularLocation>
    <subcellularLocation>
        <location evidence="1">Nucleus</location>
    </subcellularLocation>
</comment>
<evidence type="ECO:0000256" key="1">
    <source>
        <dbReference type="ARBA" id="ARBA00004123"/>
    </source>
</evidence>
<evidence type="ECO:0000256" key="7">
    <source>
        <dbReference type="ARBA" id="ARBA00022553"/>
    </source>
</evidence>
<dbReference type="InterPro" id="IPR038635">
    <property type="entry name" value="CCR4-NOT_su2/3/5_C_sf"/>
</dbReference>
<feature type="compositionally biased region" description="Polar residues" evidence="16">
    <location>
        <begin position="34"/>
        <end position="57"/>
    </location>
</feature>
<dbReference type="AlphaFoldDB" id="A0AAD9JUW9"/>
<dbReference type="InterPro" id="IPR040168">
    <property type="entry name" value="Not2/3/5"/>
</dbReference>
<keyword evidence="5" id="KW-0963">Cytoplasm</keyword>
<comment type="subunit">
    <text evidence="13">Component of the CCR4-NOT complex; distinct complexes seem to exist that differ in the participation of probably mutually exclusive catalytic subunits. In the complex interacts directly with CNOT3. Interacts with NCOR1, NCOR2. HDAC3 and GPS2.</text>
</comment>
<evidence type="ECO:0000256" key="6">
    <source>
        <dbReference type="ARBA" id="ARBA00022491"/>
    </source>
</evidence>
<evidence type="ECO:0000256" key="2">
    <source>
        <dbReference type="ARBA" id="ARBA00004496"/>
    </source>
</evidence>
<evidence type="ECO:0000256" key="12">
    <source>
        <dbReference type="ARBA" id="ARBA00023242"/>
    </source>
</evidence>
<evidence type="ECO:0000256" key="13">
    <source>
        <dbReference type="ARBA" id="ARBA00064045"/>
    </source>
</evidence>
<protein>
    <recommendedName>
        <fullName evidence="14">CCR4-NOT transcription complex subunit 2</fullName>
    </recommendedName>
    <alternativeName>
        <fullName evidence="15">CCR4-associated factor 2</fullName>
    </alternativeName>
</protein>
<dbReference type="GO" id="GO:0030015">
    <property type="term" value="C:CCR4-NOT core complex"/>
    <property type="evidence" value="ECO:0007669"/>
    <property type="project" value="InterPro"/>
</dbReference>
<comment type="caution">
    <text evidence="18">The sequence shown here is derived from an EMBL/GenBank/DDBJ whole genome shotgun (WGS) entry which is preliminary data.</text>
</comment>
<feature type="region of interest" description="Disordered" evidence="16">
    <location>
        <begin position="1"/>
        <end position="74"/>
    </location>
</feature>
<name>A0AAD9JUW9_9ANNE</name>
<sequence>MMNSPSPSQLTPAFTSNLYGQPSGLSSVALPQRGLSNTPFQRTVTPTSITPNFPISLQQTPPQQPPPQQASPNRSLFLGQRNILGSASSSVTNSAIPGFGQGQGLTIGFRRGDAFSSLLAGSDGGQPNLDLSEFPTLGNRSVPPNPLPTARNYVGMVSKPAQDPTPEFHIQQEDFPALPGAQNPPTTQSGESLRKTPTSMGSYDQALKESGKYMLSKPGSGQSKRGKVSNIPCGMVTDQFGMVGLLTFIRAAETDPNLVALASGIDLTTLGLNLNSPENLYSTFQSPWAESPCRPQDIDFHVPSEYLTNVFIREKLAPIKFNRYQEDLLFFLFYMNGGDVLQLAAAAELYQRDWRYHKEERVWITRAPGMEPVVKTNTYERGTYYYFDVQNWRKVAKEFHLEYDKLEERPHLPNFTPSLIQQQQSHGLVH</sequence>
<feature type="region of interest" description="Disordered" evidence="16">
    <location>
        <begin position="175"/>
        <end position="203"/>
    </location>
</feature>
<dbReference type="GO" id="GO:2000036">
    <property type="term" value="P:regulation of stem cell population maintenance"/>
    <property type="evidence" value="ECO:0007669"/>
    <property type="project" value="UniProtKB-ARBA"/>
</dbReference>
<dbReference type="EMBL" id="JAODUP010000146">
    <property type="protein sequence ID" value="KAK2159783.1"/>
    <property type="molecule type" value="Genomic_DNA"/>
</dbReference>
<feature type="compositionally biased region" description="Polar residues" evidence="16">
    <location>
        <begin position="1"/>
        <end position="26"/>
    </location>
</feature>
<evidence type="ECO:0000256" key="16">
    <source>
        <dbReference type="SAM" id="MobiDB-lite"/>
    </source>
</evidence>